<feature type="transmembrane region" description="Helical" evidence="1">
    <location>
        <begin position="18"/>
        <end position="40"/>
    </location>
</feature>
<dbReference type="PANTHER" id="PTHR37305">
    <property type="entry name" value="INTEGRAL MEMBRANE PROTEIN-RELATED"/>
    <property type="match status" value="1"/>
</dbReference>
<feature type="transmembrane region" description="Helical" evidence="1">
    <location>
        <begin position="102"/>
        <end position="129"/>
    </location>
</feature>
<keyword evidence="1" id="KW-0812">Transmembrane</keyword>
<dbReference type="EMBL" id="JBHSFQ010000003">
    <property type="protein sequence ID" value="MFC4561094.1"/>
    <property type="molecule type" value="Genomic_DNA"/>
</dbReference>
<dbReference type="Proteomes" id="UP001595923">
    <property type="component" value="Unassembled WGS sequence"/>
</dbReference>
<evidence type="ECO:0000256" key="1">
    <source>
        <dbReference type="SAM" id="Phobius"/>
    </source>
</evidence>
<keyword evidence="1" id="KW-0472">Membrane</keyword>
<feature type="transmembrane region" description="Helical" evidence="1">
    <location>
        <begin position="178"/>
        <end position="202"/>
    </location>
</feature>
<protein>
    <submittedName>
        <fullName evidence="2">ABC transporter permease</fullName>
    </submittedName>
</protein>
<evidence type="ECO:0000313" key="3">
    <source>
        <dbReference type="Proteomes" id="UP001595923"/>
    </source>
</evidence>
<feature type="transmembrane region" description="Helical" evidence="1">
    <location>
        <begin position="238"/>
        <end position="258"/>
    </location>
</feature>
<sequence length="265" mass="27181">MTALIKAEFRRLSATRMWLWALGAATLLGGGLVGLLTAVGPQNFDPPMPGIDTREGVRSILGMLGFTVFVPAALGTLAMTAEYRHRTATYTFLSAPRRWQVLTAKLVTYGAAGLVYGLVLAGTAAAGFFGPVAAQGITPGMPAADILALLARLAVAMGVYTLLGVAAGALIRNQIAALAVVVGYLYTGEVILMMIPGVNLLYPLLPGGATASLTGFTYLTDALADQLSSSPVSLLPPAGGGALLTGYALAAAAAAVLVPMRRDVY</sequence>
<keyword evidence="1" id="KW-1133">Transmembrane helix</keyword>
<dbReference type="PANTHER" id="PTHR37305:SF1">
    <property type="entry name" value="MEMBRANE PROTEIN"/>
    <property type="match status" value="1"/>
</dbReference>
<feature type="transmembrane region" description="Helical" evidence="1">
    <location>
        <begin position="60"/>
        <end position="81"/>
    </location>
</feature>
<keyword evidence="3" id="KW-1185">Reference proteome</keyword>
<name>A0ABV9DTD9_9ACTN</name>
<evidence type="ECO:0000313" key="2">
    <source>
        <dbReference type="EMBL" id="MFC4561094.1"/>
    </source>
</evidence>
<dbReference type="RefSeq" id="WP_378571716.1">
    <property type="nucleotide sequence ID" value="NZ_JBHSFQ010000003.1"/>
</dbReference>
<proteinExistence type="predicted"/>
<reference evidence="3" key="1">
    <citation type="journal article" date="2019" name="Int. J. Syst. Evol. Microbiol.">
        <title>The Global Catalogue of Microorganisms (GCM) 10K type strain sequencing project: providing services to taxonomists for standard genome sequencing and annotation.</title>
        <authorList>
            <consortium name="The Broad Institute Genomics Platform"/>
            <consortium name="The Broad Institute Genome Sequencing Center for Infectious Disease"/>
            <person name="Wu L."/>
            <person name="Ma J."/>
        </authorList>
    </citation>
    <scope>NUCLEOTIDE SEQUENCE [LARGE SCALE GENOMIC DNA]</scope>
    <source>
        <strain evidence="3">XZYJ18</strain>
    </source>
</reference>
<gene>
    <name evidence="2" type="ORF">ACFO4E_04405</name>
</gene>
<organism evidence="2 3">
    <name type="scientific">Nocardiopsis mangrovi</name>
    <dbReference type="NCBI Taxonomy" id="1179818"/>
    <lineage>
        <taxon>Bacteria</taxon>
        <taxon>Bacillati</taxon>
        <taxon>Actinomycetota</taxon>
        <taxon>Actinomycetes</taxon>
        <taxon>Streptosporangiales</taxon>
        <taxon>Nocardiopsidaceae</taxon>
        <taxon>Nocardiopsis</taxon>
    </lineage>
</organism>
<accession>A0ABV9DTD9</accession>
<feature type="transmembrane region" description="Helical" evidence="1">
    <location>
        <begin position="149"/>
        <end position="171"/>
    </location>
</feature>
<comment type="caution">
    <text evidence="2">The sequence shown here is derived from an EMBL/GenBank/DDBJ whole genome shotgun (WGS) entry which is preliminary data.</text>
</comment>